<reference evidence="5 6" key="2">
    <citation type="submission" date="2025-04" db="UniProtKB">
        <authorList>
            <consortium name="RefSeq"/>
        </authorList>
    </citation>
    <scope>IDENTIFICATION</scope>
    <source>
        <tissue evidence="5 6">Blood</tissue>
    </source>
</reference>
<dbReference type="RefSeq" id="XP_073739334.1">
    <property type="nucleotide sequence ID" value="XM_073883233.1"/>
</dbReference>
<keyword evidence="1" id="KW-0175">Coiled coil</keyword>
<protein>
    <submittedName>
        <fullName evidence="5 6">Centrosomal protein of 112 kDa isoform X1</fullName>
    </submittedName>
</protein>
<evidence type="ECO:0000256" key="2">
    <source>
        <dbReference type="SAM" id="MobiDB-lite"/>
    </source>
</evidence>
<sequence>MEIGSEEEKWEKLDAEFDHFVVDMKPFVLKLPHRSERQRCALWIRKLCEPSGTGAGVMGRKNRNLYAKLLLHMLKRGVLEGPFTHRPEPGTLKSLPSYMSIYFDEPNPARAKGSSPEGLPDWVMGELGSSEHRLNESWKLSSGEDYSLVQSPTDVHSREQYTAKLQMRSHSMSPTSREDGQNITPKSCEAHSKKSAVSLDDSDIEARLNSWNLGIENPRYLRQKPIPISLMTPKFNLRKSSSFHDEHLLSRMHEKELDIKTKMLEAKCHEEKLKLQQKHDADVQKILERKNNEIEELKTLYKKKQNEMEETIRKLEKKVQALIRDCQVIRETKENQITELKKICEQSTESLNNDWEKKLHNAVAEMEKEKFDLQKRHTENIQELLEDTNVRLNKMEGEYVAQTQSTNQVVKELESRVQQLTGEAENSNLQRQKLIQEKLELERCYQITCNELQEVKARRNTLHKEKDHLVNDYEQNMRVLQAKYDADISLLKNEHAHSASKASGMIKELEENICQLKQQLQESELQRKQQLRDQENKFQMEKSHLKRTYEKKINDLQSELDKEKEGAQKKIHKFEEALKEKEEQLTRVTEVQRLQAQQADAALEEFKRQVELNSEKVYAEMKEQMEKVEADLTRSKSLREKQSKEFLWQLEDVKQQYEQQIVELKLEHEQEKTHLSQQHSAERDSLVRDHEREIENLDRQLRAANMEHENQIQEFKKRDSQVIADMEAQVHKLREELIHVNSQRKQQLIELGLLREEEKQRAARDHETAVYKLKAESEKMKMELKKTHAAETEVTLEKANSRLKQIEKEYTQKLAKSSQIIAELQTTISSLKEEKSRQQLAAERRLQDVIQKFEDEKQQLIRDNDRAIKALQDELENRANQVRCTEKKLQHKELESQEQITYIRQEYETKFKGLMPASLRQELEDTISSLKSQVNFLQKRASILQEELTTYQGRR</sequence>
<dbReference type="AlphaFoldDB" id="A0A3Q7QIZ5"/>
<reference key="1">
    <citation type="submission" date="2019-01" db="UniProtKB">
        <authorList>
            <consortium name="RefSeq"/>
        </authorList>
    </citation>
    <scope>IDENTIFICATION</scope>
</reference>
<feature type="domain" description="DUF4485" evidence="3">
    <location>
        <begin position="13"/>
        <end position="98"/>
    </location>
</feature>
<name>A0A3Q7QIZ5_CALUR</name>
<feature type="region of interest" description="Disordered" evidence="2">
    <location>
        <begin position="166"/>
        <end position="194"/>
    </location>
</feature>
<feature type="coiled-coil region" evidence="1">
    <location>
        <begin position="287"/>
        <end position="332"/>
    </location>
</feature>
<dbReference type="InterPro" id="IPR055310">
    <property type="entry name" value="CEP112"/>
</dbReference>
<dbReference type="CTD" id="201134"/>
<dbReference type="Proteomes" id="UP000286641">
    <property type="component" value="Unplaced"/>
</dbReference>
<organism evidence="4 6">
    <name type="scientific">Callorhinus ursinus</name>
    <name type="common">Northern fur seal</name>
    <dbReference type="NCBI Taxonomy" id="34884"/>
    <lineage>
        <taxon>Eukaryota</taxon>
        <taxon>Metazoa</taxon>
        <taxon>Chordata</taxon>
        <taxon>Craniata</taxon>
        <taxon>Vertebrata</taxon>
        <taxon>Euteleostomi</taxon>
        <taxon>Mammalia</taxon>
        <taxon>Eutheria</taxon>
        <taxon>Laurasiatheria</taxon>
        <taxon>Carnivora</taxon>
        <taxon>Caniformia</taxon>
        <taxon>Pinnipedia</taxon>
        <taxon>Otariidae</taxon>
        <taxon>Callorhinus</taxon>
    </lineage>
</organism>
<proteinExistence type="predicted"/>
<feature type="compositionally biased region" description="Polar residues" evidence="2">
    <location>
        <begin position="168"/>
        <end position="185"/>
    </location>
</feature>
<feature type="coiled-coil region" evidence="1">
    <location>
        <begin position="789"/>
        <end position="892"/>
    </location>
</feature>
<evidence type="ECO:0000313" key="6">
    <source>
        <dbReference type="RefSeq" id="XP_025745678.1"/>
    </source>
</evidence>
<evidence type="ECO:0000313" key="5">
    <source>
        <dbReference type="RefSeq" id="XP_025745677.1"/>
    </source>
</evidence>
<evidence type="ECO:0000313" key="4">
    <source>
        <dbReference type="Proteomes" id="UP000286641"/>
    </source>
</evidence>
<feature type="coiled-coil region" evidence="1">
    <location>
        <begin position="506"/>
        <end position="743"/>
    </location>
</feature>
<dbReference type="InterPro" id="IPR027831">
    <property type="entry name" value="DUF4485"/>
</dbReference>
<dbReference type="RefSeq" id="XP_025745677.1">
    <property type="nucleotide sequence ID" value="XM_025889892.1"/>
</dbReference>
<dbReference type="PANTHER" id="PTHR18871:SF2">
    <property type="entry name" value="CENTROSOMAL PROTEIN OF 112 KDA"/>
    <property type="match status" value="1"/>
</dbReference>
<feature type="coiled-coil region" evidence="1">
    <location>
        <begin position="920"/>
        <end position="954"/>
    </location>
</feature>
<accession>A0A3Q7QIZ5</accession>
<evidence type="ECO:0000256" key="1">
    <source>
        <dbReference type="SAM" id="Coils"/>
    </source>
</evidence>
<dbReference type="RefSeq" id="XP_025745678.1">
    <property type="nucleotide sequence ID" value="XM_025889893.1"/>
</dbReference>
<gene>
    <name evidence="5 6" type="primary">CEP112</name>
</gene>
<dbReference type="Pfam" id="PF14846">
    <property type="entry name" value="DUF4485"/>
    <property type="match status" value="1"/>
</dbReference>
<dbReference type="PANTHER" id="PTHR18871">
    <property type="entry name" value="CENTROSOMAL PROTEIN OF 112 KDA"/>
    <property type="match status" value="1"/>
</dbReference>
<evidence type="ECO:0000259" key="3">
    <source>
        <dbReference type="Pfam" id="PF14846"/>
    </source>
</evidence>
<dbReference type="GeneID" id="112837547"/>
<keyword evidence="4" id="KW-1185">Reference proteome</keyword>
<feature type="coiled-coil region" evidence="1">
    <location>
        <begin position="356"/>
        <end position="472"/>
    </location>
</feature>